<accession>A0ABT2M200</accession>
<feature type="transmembrane region" description="Helical" evidence="6">
    <location>
        <begin position="102"/>
        <end position="121"/>
    </location>
</feature>
<keyword evidence="4 6" id="KW-1133">Transmembrane helix</keyword>
<comment type="caution">
    <text evidence="7">The sequence shown here is derived from an EMBL/GenBank/DDBJ whole genome shotgun (WGS) entry which is preliminary data.</text>
</comment>
<gene>
    <name evidence="7" type="ORF">N5B56_04110</name>
</gene>
<feature type="transmembrane region" description="Helical" evidence="6">
    <location>
        <begin position="207"/>
        <end position="226"/>
    </location>
</feature>
<dbReference type="Pfam" id="PF02653">
    <property type="entry name" value="BPD_transp_2"/>
    <property type="match status" value="1"/>
</dbReference>
<keyword evidence="5 6" id="KW-0472">Membrane</keyword>
<keyword evidence="2" id="KW-1003">Cell membrane</keyword>
<name>A0ABT2M200_9FIRM</name>
<reference evidence="7" key="1">
    <citation type="submission" date="2022-09" db="EMBL/GenBank/DDBJ databases">
        <title>Eubacterium sp. LFL-14 isolated from human feces.</title>
        <authorList>
            <person name="Liu F."/>
        </authorList>
    </citation>
    <scope>NUCLEOTIDE SEQUENCE</scope>
    <source>
        <strain evidence="7">LFL-14</strain>
    </source>
</reference>
<feature type="transmembrane region" description="Helical" evidence="6">
    <location>
        <begin position="262"/>
        <end position="279"/>
    </location>
</feature>
<sequence length="330" mass="35380">MANLISWINIAVVFGSIVLFGAVGETLTEKAGNLNLGTPGIMCMGGAFGFVGAYLYETSVGNPNAFMCILVALGTAFIVSALGGLIYSFLTTTLHANQNVTGLTLTIFGVGLGKFFGTYVIPKGAVSTKADFATKIFRARIPFLSDKLGVVGDILFSYGFMMYLALIVAICATLFLTKTRTGLNLRAVGENPATADAAGINVTKYKYLATCIGSGITGLGGVYYILDYSKGTWATASGTAIESLAWLSVALVIFVRWRPVHAIWGSYLFGLCYWAYQFLPKVIGIKVNTDLAKMIPYVITILVLIISSMRKSKDNQAPASLGLSYFREER</sequence>
<organism evidence="7 8">
    <name type="scientific">Eubacterium album</name>
    <dbReference type="NCBI Taxonomy" id="2978477"/>
    <lineage>
        <taxon>Bacteria</taxon>
        <taxon>Bacillati</taxon>
        <taxon>Bacillota</taxon>
        <taxon>Clostridia</taxon>
        <taxon>Eubacteriales</taxon>
        <taxon>Eubacteriaceae</taxon>
        <taxon>Eubacterium</taxon>
    </lineage>
</organism>
<comment type="subcellular location">
    <subcellularLocation>
        <location evidence="1">Cell membrane</location>
        <topology evidence="1">Multi-pass membrane protein</topology>
    </subcellularLocation>
</comment>
<evidence type="ECO:0000256" key="6">
    <source>
        <dbReference type="SAM" id="Phobius"/>
    </source>
</evidence>
<evidence type="ECO:0000256" key="5">
    <source>
        <dbReference type="ARBA" id="ARBA00023136"/>
    </source>
</evidence>
<protein>
    <submittedName>
        <fullName evidence="7">ABC transporter permease</fullName>
    </submittedName>
</protein>
<keyword evidence="3 6" id="KW-0812">Transmembrane</keyword>
<dbReference type="EMBL" id="JAODBU010000003">
    <property type="protein sequence ID" value="MCT7398273.1"/>
    <property type="molecule type" value="Genomic_DNA"/>
</dbReference>
<dbReference type="PANTHER" id="PTHR43370">
    <property type="entry name" value="SUGAR ABC TRANSPORTER INTEGRAL MEMBRANE PROTEIN-RELATED"/>
    <property type="match status" value="1"/>
</dbReference>
<feature type="transmembrane region" description="Helical" evidence="6">
    <location>
        <begin position="154"/>
        <end position="176"/>
    </location>
</feature>
<dbReference type="Proteomes" id="UP001431199">
    <property type="component" value="Unassembled WGS sequence"/>
</dbReference>
<feature type="transmembrane region" description="Helical" evidence="6">
    <location>
        <begin position="291"/>
        <end position="309"/>
    </location>
</feature>
<dbReference type="InterPro" id="IPR001851">
    <property type="entry name" value="ABC_transp_permease"/>
</dbReference>
<proteinExistence type="predicted"/>
<evidence type="ECO:0000256" key="4">
    <source>
        <dbReference type="ARBA" id="ARBA00022989"/>
    </source>
</evidence>
<evidence type="ECO:0000313" key="8">
    <source>
        <dbReference type="Proteomes" id="UP001431199"/>
    </source>
</evidence>
<dbReference type="RefSeq" id="WP_022089893.1">
    <property type="nucleotide sequence ID" value="NZ_JAODBU010000003.1"/>
</dbReference>
<keyword evidence="8" id="KW-1185">Reference proteome</keyword>
<evidence type="ECO:0000313" key="7">
    <source>
        <dbReference type="EMBL" id="MCT7398273.1"/>
    </source>
</evidence>
<evidence type="ECO:0000256" key="2">
    <source>
        <dbReference type="ARBA" id="ARBA00022475"/>
    </source>
</evidence>
<feature type="transmembrane region" description="Helical" evidence="6">
    <location>
        <begin position="6"/>
        <end position="24"/>
    </location>
</feature>
<feature type="transmembrane region" description="Helical" evidence="6">
    <location>
        <begin position="36"/>
        <end position="56"/>
    </location>
</feature>
<dbReference type="PANTHER" id="PTHR43370:SF2">
    <property type="entry name" value="ABC TRANSPORTER PERMEASE PROTEIN"/>
    <property type="match status" value="1"/>
</dbReference>
<feature type="transmembrane region" description="Helical" evidence="6">
    <location>
        <begin position="62"/>
        <end position="90"/>
    </location>
</feature>
<feature type="transmembrane region" description="Helical" evidence="6">
    <location>
        <begin position="232"/>
        <end position="255"/>
    </location>
</feature>
<evidence type="ECO:0000256" key="1">
    <source>
        <dbReference type="ARBA" id="ARBA00004651"/>
    </source>
</evidence>
<dbReference type="CDD" id="cd06580">
    <property type="entry name" value="TM_PBP1_transp_TpRbsC_like"/>
    <property type="match status" value="1"/>
</dbReference>
<evidence type="ECO:0000256" key="3">
    <source>
        <dbReference type="ARBA" id="ARBA00022692"/>
    </source>
</evidence>